<dbReference type="PANTHER" id="PTHR45763:SF46">
    <property type="entry name" value="AB HYDROLASE-1 DOMAIN-CONTAINING PROTEIN"/>
    <property type="match status" value="1"/>
</dbReference>
<reference evidence="2" key="1">
    <citation type="submission" date="2020-05" db="EMBL/GenBank/DDBJ databases">
        <authorList>
            <person name="Chiriac C."/>
            <person name="Salcher M."/>
            <person name="Ghai R."/>
            <person name="Kavagutti S V."/>
        </authorList>
    </citation>
    <scope>NUCLEOTIDE SEQUENCE</scope>
</reference>
<organism evidence="2">
    <name type="scientific">freshwater metagenome</name>
    <dbReference type="NCBI Taxonomy" id="449393"/>
    <lineage>
        <taxon>unclassified sequences</taxon>
        <taxon>metagenomes</taxon>
        <taxon>ecological metagenomes</taxon>
    </lineage>
</organism>
<dbReference type="EMBL" id="CAESAF010000131">
    <property type="protein sequence ID" value="CAB4341453.1"/>
    <property type="molecule type" value="Genomic_DNA"/>
</dbReference>
<dbReference type="PANTHER" id="PTHR45763">
    <property type="entry name" value="HYDROLASE, ALPHA/BETA FOLD FAMILY PROTEIN, EXPRESSED-RELATED"/>
    <property type="match status" value="1"/>
</dbReference>
<feature type="domain" description="AB hydrolase-1" evidence="1">
    <location>
        <begin position="29"/>
        <end position="272"/>
    </location>
</feature>
<protein>
    <submittedName>
        <fullName evidence="2">Unannotated protein</fullName>
    </submittedName>
</protein>
<evidence type="ECO:0000313" key="2">
    <source>
        <dbReference type="EMBL" id="CAB4341453.1"/>
    </source>
</evidence>
<sequence length="288" mass="31774">MTQTRQNFKLSDGRNLEYLTNGLKSESAMILHAGTTQDIAGWQTWLDYFASKGVFALSFGRSGYAGSSAHPGRINIDVAHDIAELSQHLGITKFVNLGLSGGGQHAIATGLDPRSVGVVTVGSLAPFAELGERFYDGMQQADLDEYADALRDIDDLVKRFQGWQDGNLADSVAGAELSARDQLATTKPTWKVVLDSCAFTMEKGWDWVADDYSSYLQPWGFDPRDVKVPTIIWQAELDKNVPVQHGKWLAEHMPNNRFELRAGESHLGLYVNYEEEIMQSAIALLTSS</sequence>
<dbReference type="Pfam" id="PF00561">
    <property type="entry name" value="Abhydrolase_1"/>
    <property type="match status" value="1"/>
</dbReference>
<proteinExistence type="predicted"/>
<dbReference type="InterPro" id="IPR029058">
    <property type="entry name" value="AB_hydrolase_fold"/>
</dbReference>
<accession>A0A6J5ZPK6</accession>
<dbReference type="AlphaFoldDB" id="A0A6J5ZPK6"/>
<dbReference type="InterPro" id="IPR000073">
    <property type="entry name" value="AB_hydrolase_1"/>
</dbReference>
<evidence type="ECO:0000259" key="1">
    <source>
        <dbReference type="Pfam" id="PF00561"/>
    </source>
</evidence>
<dbReference type="Gene3D" id="3.40.50.1820">
    <property type="entry name" value="alpha/beta hydrolase"/>
    <property type="match status" value="1"/>
</dbReference>
<gene>
    <name evidence="2" type="ORF">UFOPK3574_00955</name>
</gene>
<dbReference type="SUPFAM" id="SSF53474">
    <property type="entry name" value="alpha/beta-Hydrolases"/>
    <property type="match status" value="1"/>
</dbReference>
<name>A0A6J5ZPK6_9ZZZZ</name>